<dbReference type="AlphaFoldDB" id="A0AAD8NJ45"/>
<name>A0AAD8NJ45_TARER</name>
<dbReference type="EMBL" id="JAUHHV010000007">
    <property type="protein sequence ID" value="KAK1418005.1"/>
    <property type="molecule type" value="Genomic_DNA"/>
</dbReference>
<gene>
    <name evidence="1" type="ORF">QVD17_27141</name>
</gene>
<dbReference type="Proteomes" id="UP001229421">
    <property type="component" value="Unassembled WGS sequence"/>
</dbReference>
<comment type="caution">
    <text evidence="1">The sequence shown here is derived from an EMBL/GenBank/DDBJ whole genome shotgun (WGS) entry which is preliminary data.</text>
</comment>
<evidence type="ECO:0000313" key="2">
    <source>
        <dbReference type="Proteomes" id="UP001229421"/>
    </source>
</evidence>
<accession>A0AAD8NJ45</accession>
<protein>
    <submittedName>
        <fullName evidence="1">Uncharacterized protein</fullName>
    </submittedName>
</protein>
<keyword evidence="2" id="KW-1185">Reference proteome</keyword>
<proteinExistence type="predicted"/>
<evidence type="ECO:0000313" key="1">
    <source>
        <dbReference type="EMBL" id="KAK1418005.1"/>
    </source>
</evidence>
<sequence length="81" mass="9520">MYGCMYMNIGSTVLVLQDATGFLFCKIQMIHFAVYYSFKIDRVWLIPTPLIINYNTPNNSCDLKLDTITRKQIKTYLLHTY</sequence>
<reference evidence="1" key="1">
    <citation type="journal article" date="2023" name="bioRxiv">
        <title>Improved chromosome-level genome assembly for marigold (Tagetes erecta).</title>
        <authorList>
            <person name="Jiang F."/>
            <person name="Yuan L."/>
            <person name="Wang S."/>
            <person name="Wang H."/>
            <person name="Xu D."/>
            <person name="Wang A."/>
            <person name="Fan W."/>
        </authorList>
    </citation>
    <scope>NUCLEOTIDE SEQUENCE</scope>
    <source>
        <strain evidence="1">WSJ</strain>
        <tissue evidence="1">Leaf</tissue>
    </source>
</reference>
<organism evidence="1 2">
    <name type="scientific">Tagetes erecta</name>
    <name type="common">African marigold</name>
    <dbReference type="NCBI Taxonomy" id="13708"/>
    <lineage>
        <taxon>Eukaryota</taxon>
        <taxon>Viridiplantae</taxon>
        <taxon>Streptophyta</taxon>
        <taxon>Embryophyta</taxon>
        <taxon>Tracheophyta</taxon>
        <taxon>Spermatophyta</taxon>
        <taxon>Magnoliopsida</taxon>
        <taxon>eudicotyledons</taxon>
        <taxon>Gunneridae</taxon>
        <taxon>Pentapetalae</taxon>
        <taxon>asterids</taxon>
        <taxon>campanulids</taxon>
        <taxon>Asterales</taxon>
        <taxon>Asteraceae</taxon>
        <taxon>Asteroideae</taxon>
        <taxon>Heliantheae alliance</taxon>
        <taxon>Tageteae</taxon>
        <taxon>Tagetes</taxon>
    </lineage>
</organism>